<comment type="catalytic activity">
    <reaction evidence="6">
        <text>L-seryl-[protein] + ATP = O-phospho-L-seryl-[protein] + ADP + H(+)</text>
        <dbReference type="Rhea" id="RHEA:17989"/>
        <dbReference type="Rhea" id="RHEA-COMP:9863"/>
        <dbReference type="Rhea" id="RHEA-COMP:11604"/>
        <dbReference type="ChEBI" id="CHEBI:15378"/>
        <dbReference type="ChEBI" id="CHEBI:29999"/>
        <dbReference type="ChEBI" id="CHEBI:30616"/>
        <dbReference type="ChEBI" id="CHEBI:83421"/>
        <dbReference type="ChEBI" id="CHEBI:456216"/>
        <dbReference type="EC" id="2.7.11.1"/>
    </reaction>
</comment>
<keyword evidence="9" id="KW-0808">Transferase</keyword>
<keyword evidence="9" id="KW-0675">Receptor</keyword>
<feature type="domain" description="Wall-associated receptor kinase galacturonan-binding" evidence="7">
    <location>
        <begin position="52"/>
        <end position="114"/>
    </location>
</feature>
<dbReference type="GO" id="GO:0004674">
    <property type="term" value="F:protein serine/threonine kinase activity"/>
    <property type="evidence" value="ECO:0007669"/>
    <property type="project" value="UniProtKB-EC"/>
</dbReference>
<evidence type="ECO:0000259" key="8">
    <source>
        <dbReference type="Pfam" id="PF14380"/>
    </source>
</evidence>
<dbReference type="InterPro" id="IPR025287">
    <property type="entry name" value="WAK_GUB"/>
</dbReference>
<proteinExistence type="predicted"/>
<feature type="domain" description="Wall-associated receptor kinase C-terminal" evidence="8">
    <location>
        <begin position="198"/>
        <end position="288"/>
    </location>
</feature>
<dbReference type="STRING" id="63057.A0A2P5FVR3"/>
<dbReference type="Proteomes" id="UP000237000">
    <property type="component" value="Unassembled WGS sequence"/>
</dbReference>
<evidence type="ECO:0000256" key="5">
    <source>
        <dbReference type="ARBA" id="ARBA00047899"/>
    </source>
</evidence>
<gene>
    <name evidence="9" type="ORF">TorRG33x02_021760</name>
</gene>
<keyword evidence="9" id="KW-0418">Kinase</keyword>
<dbReference type="GO" id="GO:0030247">
    <property type="term" value="F:polysaccharide binding"/>
    <property type="evidence" value="ECO:0007669"/>
    <property type="project" value="InterPro"/>
</dbReference>
<comment type="caution">
    <text evidence="9">The sequence shown here is derived from an EMBL/GenBank/DDBJ whole genome shotgun (WGS) entry which is preliminary data.</text>
</comment>
<keyword evidence="10" id="KW-1185">Reference proteome</keyword>
<reference evidence="10" key="1">
    <citation type="submission" date="2016-06" db="EMBL/GenBank/DDBJ databases">
        <title>Parallel loss of symbiosis genes in relatives of nitrogen-fixing non-legume Parasponia.</title>
        <authorList>
            <person name="Van Velzen R."/>
            <person name="Holmer R."/>
            <person name="Bu F."/>
            <person name="Rutten L."/>
            <person name="Van Zeijl A."/>
            <person name="Liu W."/>
            <person name="Santuari L."/>
            <person name="Cao Q."/>
            <person name="Sharma T."/>
            <person name="Shen D."/>
            <person name="Roswanjaya Y."/>
            <person name="Wardhani T."/>
            <person name="Kalhor M.S."/>
            <person name="Jansen J."/>
            <person name="Van den Hoogen J."/>
            <person name="Gungor B."/>
            <person name="Hartog M."/>
            <person name="Hontelez J."/>
            <person name="Verver J."/>
            <person name="Yang W.-C."/>
            <person name="Schijlen E."/>
            <person name="Repin R."/>
            <person name="Schilthuizen M."/>
            <person name="Schranz E."/>
            <person name="Heidstra R."/>
            <person name="Miyata K."/>
            <person name="Fedorova E."/>
            <person name="Kohlen W."/>
            <person name="Bisseling T."/>
            <person name="Smit S."/>
            <person name="Geurts R."/>
        </authorList>
    </citation>
    <scope>NUCLEOTIDE SEQUENCE [LARGE SCALE GENOMIC DNA]</scope>
    <source>
        <strain evidence="10">cv. RG33-2</strain>
    </source>
</reference>
<keyword evidence="3" id="KW-0732">Signal</keyword>
<evidence type="ECO:0000256" key="4">
    <source>
        <dbReference type="ARBA" id="ARBA00023180"/>
    </source>
</evidence>
<dbReference type="InParanoid" id="A0A2P5FVR3"/>
<dbReference type="PANTHER" id="PTHR33138:SF85">
    <property type="entry name" value="LEAF RUST 10 DISEASE-RESISTANCE LOCUS RECEPTOR-LIKE PROTEIN KINASE-LIKE 2.7 ISOFORM X1"/>
    <property type="match status" value="1"/>
</dbReference>
<keyword evidence="4" id="KW-0325">Glycoprotein</keyword>
<dbReference type="Pfam" id="PF13947">
    <property type="entry name" value="GUB_WAK_bind"/>
    <property type="match status" value="1"/>
</dbReference>
<dbReference type="PANTHER" id="PTHR33138">
    <property type="entry name" value="OS01G0690200 PROTEIN"/>
    <property type="match status" value="1"/>
</dbReference>
<evidence type="ECO:0000256" key="1">
    <source>
        <dbReference type="ARBA" id="ARBA00004167"/>
    </source>
</evidence>
<dbReference type="EC" id="2.7.11.1" evidence="2"/>
<feature type="non-terminal residue" evidence="9">
    <location>
        <position position="309"/>
    </location>
</feature>
<dbReference type="GO" id="GO:0016020">
    <property type="term" value="C:membrane"/>
    <property type="evidence" value="ECO:0007669"/>
    <property type="project" value="UniProtKB-SubCell"/>
</dbReference>
<dbReference type="EMBL" id="JXTC01000006">
    <property type="protein sequence ID" value="POO01884.1"/>
    <property type="molecule type" value="Genomic_DNA"/>
</dbReference>
<evidence type="ECO:0000259" key="7">
    <source>
        <dbReference type="Pfam" id="PF13947"/>
    </source>
</evidence>
<dbReference type="AlphaFoldDB" id="A0A2P5FVR3"/>
<dbReference type="Pfam" id="PF14380">
    <property type="entry name" value="WAK_assoc"/>
    <property type="match status" value="1"/>
</dbReference>
<name>A0A2P5FVR3_TREOI</name>
<organism evidence="9 10">
    <name type="scientific">Trema orientale</name>
    <name type="common">Charcoal tree</name>
    <name type="synonym">Celtis orientalis</name>
    <dbReference type="NCBI Taxonomy" id="63057"/>
    <lineage>
        <taxon>Eukaryota</taxon>
        <taxon>Viridiplantae</taxon>
        <taxon>Streptophyta</taxon>
        <taxon>Embryophyta</taxon>
        <taxon>Tracheophyta</taxon>
        <taxon>Spermatophyta</taxon>
        <taxon>Magnoliopsida</taxon>
        <taxon>eudicotyledons</taxon>
        <taxon>Gunneridae</taxon>
        <taxon>Pentapetalae</taxon>
        <taxon>rosids</taxon>
        <taxon>fabids</taxon>
        <taxon>Rosales</taxon>
        <taxon>Cannabaceae</taxon>
        <taxon>Trema</taxon>
    </lineage>
</organism>
<evidence type="ECO:0000256" key="3">
    <source>
        <dbReference type="ARBA" id="ARBA00022729"/>
    </source>
</evidence>
<dbReference type="InterPro" id="IPR032872">
    <property type="entry name" value="WAK_assoc_C"/>
</dbReference>
<evidence type="ECO:0000313" key="9">
    <source>
        <dbReference type="EMBL" id="POO01884.1"/>
    </source>
</evidence>
<protein>
    <recommendedName>
        <fullName evidence="2">non-specific serine/threonine protein kinase</fullName>
        <ecNumber evidence="2">2.7.11.1</ecNumber>
    </recommendedName>
</protein>
<accession>A0A2P5FVR3</accession>
<comment type="catalytic activity">
    <reaction evidence="5">
        <text>L-threonyl-[protein] + ATP = O-phospho-L-threonyl-[protein] + ADP + H(+)</text>
        <dbReference type="Rhea" id="RHEA:46608"/>
        <dbReference type="Rhea" id="RHEA-COMP:11060"/>
        <dbReference type="Rhea" id="RHEA-COMP:11605"/>
        <dbReference type="ChEBI" id="CHEBI:15378"/>
        <dbReference type="ChEBI" id="CHEBI:30013"/>
        <dbReference type="ChEBI" id="CHEBI:30616"/>
        <dbReference type="ChEBI" id="CHEBI:61977"/>
        <dbReference type="ChEBI" id="CHEBI:456216"/>
        <dbReference type="EC" id="2.7.11.1"/>
    </reaction>
</comment>
<evidence type="ECO:0000313" key="10">
    <source>
        <dbReference type="Proteomes" id="UP000237000"/>
    </source>
</evidence>
<comment type="subcellular location">
    <subcellularLocation>
        <location evidence="1">Membrane</location>
        <topology evidence="1">Single-pass membrane protein</topology>
    </subcellularLocation>
</comment>
<evidence type="ECO:0000256" key="6">
    <source>
        <dbReference type="ARBA" id="ARBA00048679"/>
    </source>
</evidence>
<dbReference type="OrthoDB" id="1194217at2759"/>
<sequence length="309" mass="34361">MNKSPLSLVQSLMIITKPLISVLFLYFFFIFSSLPSPSHCNVDDSQSFLGQCSRPYECGNITNISYPFWGGSRPQYCGHPEFELRCITYSKDQYPVIEINGLDFRILNINGSNGASGSLRIARLDLWDGLCSSKVRLVNTTLNYNLFFDSAPTVNDELSLFYNCTQPPNYLLLSLGDSSTCGAEMTEIVYYANQTLLESLDSVNLKACENVVQVPVLRAAFDHHEVNALAAYQSGIFTFSGIDEVLNQGFQVEYNKTVRSLCEQCERSGGTCGSDNTTLKFLCFCRDNTHDFACTGNGEGLNWKVKAAI</sequence>
<evidence type="ECO:0000256" key="2">
    <source>
        <dbReference type="ARBA" id="ARBA00012513"/>
    </source>
</evidence>